<gene>
    <name evidence="1" type="ORF">CTEN0397_LOCUS9895</name>
</gene>
<dbReference type="SUPFAM" id="SSF47616">
    <property type="entry name" value="GST C-terminal domain-like"/>
    <property type="match status" value="1"/>
</dbReference>
<dbReference type="AlphaFoldDB" id="A0A7S1D5H6"/>
<sequence length="261" mass="28958">MGKDITTVDIQFAPFLERMCASLLFFKGFQMRVSPGEPTDYPNLNKWFDAMETHESYMLTKSDYYTHCWDLPPQLGGCTFEPSGEPYEKAINGERTLDGTGGRGSWELPLQPHNGGIEPDWTWLGDDDAAKREAVERVSANNESIARFAARGAGRKGFPAYTAPLADPNAVPNDAMLVGISSVLQVICMALLEGVEKHESTMEQMATVVVQEGKEEFTEGIVKSLAYMRDRVGVPRDMRLPAARQLRAHVNWAIGKILDAQ</sequence>
<evidence type="ECO:0008006" key="2">
    <source>
        <dbReference type="Google" id="ProtNLM"/>
    </source>
</evidence>
<organism evidence="1">
    <name type="scientific">Cyclophora tenuis</name>
    <name type="common">Marine diatom</name>
    <dbReference type="NCBI Taxonomy" id="216820"/>
    <lineage>
        <taxon>Eukaryota</taxon>
        <taxon>Sar</taxon>
        <taxon>Stramenopiles</taxon>
        <taxon>Ochrophyta</taxon>
        <taxon>Bacillariophyta</taxon>
        <taxon>Fragilariophyceae</taxon>
        <taxon>Fragilariophycidae</taxon>
        <taxon>Cyclophorales</taxon>
        <taxon>Cyclophoraceae</taxon>
        <taxon>Cyclophora</taxon>
    </lineage>
</organism>
<evidence type="ECO:0000313" key="1">
    <source>
        <dbReference type="EMBL" id="CAD8938832.1"/>
    </source>
</evidence>
<dbReference type="Gene3D" id="1.20.1050.10">
    <property type="match status" value="1"/>
</dbReference>
<accession>A0A7S1D5H6</accession>
<dbReference type="InterPro" id="IPR036282">
    <property type="entry name" value="Glutathione-S-Trfase_C_sf"/>
</dbReference>
<dbReference type="EMBL" id="HBFW01015514">
    <property type="protein sequence ID" value="CAD8938832.1"/>
    <property type="molecule type" value="Transcribed_RNA"/>
</dbReference>
<proteinExistence type="predicted"/>
<reference evidence="1" key="1">
    <citation type="submission" date="2021-01" db="EMBL/GenBank/DDBJ databases">
        <authorList>
            <person name="Corre E."/>
            <person name="Pelletier E."/>
            <person name="Niang G."/>
            <person name="Scheremetjew M."/>
            <person name="Finn R."/>
            <person name="Kale V."/>
            <person name="Holt S."/>
            <person name="Cochrane G."/>
            <person name="Meng A."/>
            <person name="Brown T."/>
            <person name="Cohen L."/>
        </authorList>
    </citation>
    <scope>NUCLEOTIDE SEQUENCE</scope>
    <source>
        <strain evidence="1">ECT3854</strain>
    </source>
</reference>
<name>A0A7S1D5H6_CYCTE</name>
<protein>
    <recommendedName>
        <fullName evidence="2">GST C-terminal domain-containing protein</fullName>
    </recommendedName>
</protein>